<proteinExistence type="predicted"/>
<gene>
    <name evidence="1" type="ORF">IE53DRAFT_78611</name>
</gene>
<evidence type="ECO:0000313" key="2">
    <source>
        <dbReference type="Proteomes" id="UP000245626"/>
    </source>
</evidence>
<evidence type="ECO:0000313" key="1">
    <source>
        <dbReference type="EMBL" id="PWN50781.1"/>
    </source>
</evidence>
<protein>
    <submittedName>
        <fullName evidence="1">Uncharacterized protein</fullName>
    </submittedName>
</protein>
<accession>A0ACD0NYE2</accession>
<keyword evidence="2" id="KW-1185">Reference proteome</keyword>
<dbReference type="EMBL" id="KZ819898">
    <property type="protein sequence ID" value="PWN50781.1"/>
    <property type="molecule type" value="Genomic_DNA"/>
</dbReference>
<reference evidence="1 2" key="1">
    <citation type="journal article" date="2018" name="Mol. Biol. Evol.">
        <title>Broad Genomic Sampling Reveals a Smut Pathogenic Ancestry of the Fungal Clade Ustilaginomycotina.</title>
        <authorList>
            <person name="Kijpornyongpan T."/>
            <person name="Mondo S.J."/>
            <person name="Barry K."/>
            <person name="Sandor L."/>
            <person name="Lee J."/>
            <person name="Lipzen A."/>
            <person name="Pangilinan J."/>
            <person name="LaButti K."/>
            <person name="Hainaut M."/>
            <person name="Henrissat B."/>
            <person name="Grigoriev I.V."/>
            <person name="Spatafora J.W."/>
            <person name="Aime M.C."/>
        </authorList>
    </citation>
    <scope>NUCLEOTIDE SEQUENCE [LARGE SCALE GENOMIC DNA]</scope>
    <source>
        <strain evidence="1 2">SA 807</strain>
    </source>
</reference>
<sequence>MKFLLFAHAILTSVVPLLSSLHAVEAVDLNGLIQNLTPKCLTGILKLGADATLDNCMSMGGMATLFTAEGDQTTLFSEVLKTHLCPNDCTSILKSALDVLYDDCSTDIGNTSFTNLPRTAVYFFKNYRYYRDLYCLQEDNTTSTYCSVQFLRRRAEIVGDVADATNSYEFFTNQTVQDAQFNLMFEKDQDFMCGRCMESFYTVIYNKSTTPMEGWGNTTAQTLFPSVCGSKFLDAKFPDGILNGTTGEAAYVDPNATATDVSSDSVISIHLGTEPAVLLAGSALLVAGFATLL</sequence>
<organism evidence="1 2">
    <name type="scientific">Violaceomyces palustris</name>
    <dbReference type="NCBI Taxonomy" id="1673888"/>
    <lineage>
        <taxon>Eukaryota</taxon>
        <taxon>Fungi</taxon>
        <taxon>Dikarya</taxon>
        <taxon>Basidiomycota</taxon>
        <taxon>Ustilaginomycotina</taxon>
        <taxon>Ustilaginomycetes</taxon>
        <taxon>Violaceomycetales</taxon>
        <taxon>Violaceomycetaceae</taxon>
        <taxon>Violaceomyces</taxon>
    </lineage>
</organism>
<name>A0ACD0NYE2_9BASI</name>
<dbReference type="Proteomes" id="UP000245626">
    <property type="component" value="Unassembled WGS sequence"/>
</dbReference>